<evidence type="ECO:0000259" key="1">
    <source>
        <dbReference type="Pfam" id="PF25906"/>
    </source>
</evidence>
<dbReference type="RefSeq" id="WP_116023241.1">
    <property type="nucleotide sequence ID" value="NZ_QTTT01000001.1"/>
</dbReference>
<evidence type="ECO:0000313" key="2">
    <source>
        <dbReference type="EMBL" id="REE97786.1"/>
    </source>
</evidence>
<comment type="caution">
    <text evidence="2">The sequence shown here is derived from an EMBL/GenBank/DDBJ whole genome shotgun (WGS) entry which is preliminary data.</text>
</comment>
<keyword evidence="3" id="KW-1185">Reference proteome</keyword>
<dbReference type="EMBL" id="QTTT01000001">
    <property type="protein sequence ID" value="REE97786.1"/>
    <property type="molecule type" value="Genomic_DNA"/>
</dbReference>
<feature type="domain" description="PucR-like N-terminal" evidence="1">
    <location>
        <begin position="14"/>
        <end position="176"/>
    </location>
</feature>
<protein>
    <recommendedName>
        <fullName evidence="1">PucR-like N-terminal domain-containing protein</fullName>
    </recommendedName>
</protein>
<name>A0A3D9SP92_9ACTN</name>
<sequence length="362" mass="38928">MTRVGEAADLAAVRLPKPLVALIRAELPGLADEIVAAIRRDIPEYDRPMNGPYGRVVRMAVRRNLAAFTDSVAGFSGGAARHADLCRGLGRLEAREGRTMDRLQAAYRIGGRVAWRRFMGLAARNQVPPSDMSRLADGLFRFLDALATLSVDGFLEAKACAAASRGERRRTLLRTVLNAAPGADLSAEARRAEWPLPREVTAVAVEAGAVLGSVPLDRDVLADLEGPEPCLLLPGPLNAARRAMLTAALPGRRLAAGLTVPVGRAEDSLRWARQALALAVAGVIEDGPLILCEDHLVTLWLMSDPALTDRIARRGRTDREAREPARSVDDPEARFEIEALLRARSLLDRAAEDGQPSDGGSL</sequence>
<accession>A0A3D9SP92</accession>
<reference evidence="2 3" key="1">
    <citation type="submission" date="2018-08" db="EMBL/GenBank/DDBJ databases">
        <title>Sequencing the genomes of 1000 actinobacteria strains.</title>
        <authorList>
            <person name="Klenk H.-P."/>
        </authorList>
    </citation>
    <scope>NUCLEOTIDE SEQUENCE [LARGE SCALE GENOMIC DNA]</scope>
    <source>
        <strain evidence="2 3">DSM 43927</strain>
    </source>
</reference>
<organism evidence="2 3">
    <name type="scientific">Thermomonospora umbrina</name>
    <dbReference type="NCBI Taxonomy" id="111806"/>
    <lineage>
        <taxon>Bacteria</taxon>
        <taxon>Bacillati</taxon>
        <taxon>Actinomycetota</taxon>
        <taxon>Actinomycetes</taxon>
        <taxon>Streptosporangiales</taxon>
        <taxon>Thermomonosporaceae</taxon>
        <taxon>Thermomonospora</taxon>
    </lineage>
</organism>
<dbReference type="Pfam" id="PF25906">
    <property type="entry name" value="PucR-like_N"/>
    <property type="match status" value="1"/>
</dbReference>
<dbReference type="InterPro" id="IPR058663">
    <property type="entry name" value="PucR-like_N"/>
</dbReference>
<dbReference type="AlphaFoldDB" id="A0A3D9SP92"/>
<proteinExistence type="predicted"/>
<gene>
    <name evidence="2" type="ORF">DFJ69_3261</name>
</gene>
<evidence type="ECO:0000313" key="3">
    <source>
        <dbReference type="Proteomes" id="UP000256661"/>
    </source>
</evidence>
<dbReference type="Proteomes" id="UP000256661">
    <property type="component" value="Unassembled WGS sequence"/>
</dbReference>
<dbReference type="OrthoDB" id="3449988at2"/>